<dbReference type="InterPro" id="IPR050807">
    <property type="entry name" value="TransReg_Diox_bact_type"/>
</dbReference>
<proteinExistence type="predicted"/>
<evidence type="ECO:0000313" key="4">
    <source>
        <dbReference type="Proteomes" id="UP000198571"/>
    </source>
</evidence>
<dbReference type="EMBL" id="FOGT01000003">
    <property type="protein sequence ID" value="SER69112.1"/>
    <property type="molecule type" value="Genomic_DNA"/>
</dbReference>
<dbReference type="Pfam" id="PF01381">
    <property type="entry name" value="HTH_3"/>
    <property type="match status" value="1"/>
</dbReference>
<keyword evidence="1" id="KW-0238">DNA-binding</keyword>
<sequence length="86" mass="10087">MLGDMIRHRRKEKGLTLSELSRKTGVSKSYLSYLERNMKKNPSIEIVKRIFLTLDLPLTPLFYQETTTEDTLKKKEFSLNCNTFTV</sequence>
<dbReference type="CDD" id="cd00093">
    <property type="entry name" value="HTH_XRE"/>
    <property type="match status" value="1"/>
</dbReference>
<dbReference type="InterPro" id="IPR001387">
    <property type="entry name" value="Cro/C1-type_HTH"/>
</dbReference>
<organism evidence="3 4">
    <name type="scientific">Salipaludibacillus aurantiacus</name>
    <dbReference type="NCBI Taxonomy" id="1601833"/>
    <lineage>
        <taxon>Bacteria</taxon>
        <taxon>Bacillati</taxon>
        <taxon>Bacillota</taxon>
        <taxon>Bacilli</taxon>
        <taxon>Bacillales</taxon>
        <taxon>Bacillaceae</taxon>
    </lineage>
</organism>
<dbReference type="GO" id="GO:0005829">
    <property type="term" value="C:cytosol"/>
    <property type="evidence" value="ECO:0007669"/>
    <property type="project" value="TreeGrafter"/>
</dbReference>
<dbReference type="STRING" id="1601833.SAMN05518684_10339"/>
<evidence type="ECO:0000259" key="2">
    <source>
        <dbReference type="PROSITE" id="PS50943"/>
    </source>
</evidence>
<dbReference type="PANTHER" id="PTHR46797">
    <property type="entry name" value="HTH-TYPE TRANSCRIPTIONAL REGULATOR"/>
    <property type="match status" value="1"/>
</dbReference>
<feature type="domain" description="HTH cro/C1-type" evidence="2">
    <location>
        <begin position="6"/>
        <end position="61"/>
    </location>
</feature>
<dbReference type="RefSeq" id="WP_177174176.1">
    <property type="nucleotide sequence ID" value="NZ_FOGT01000003.1"/>
</dbReference>
<evidence type="ECO:0000256" key="1">
    <source>
        <dbReference type="ARBA" id="ARBA00023125"/>
    </source>
</evidence>
<dbReference type="SUPFAM" id="SSF47413">
    <property type="entry name" value="lambda repressor-like DNA-binding domains"/>
    <property type="match status" value="1"/>
</dbReference>
<dbReference type="GO" id="GO:0003700">
    <property type="term" value="F:DNA-binding transcription factor activity"/>
    <property type="evidence" value="ECO:0007669"/>
    <property type="project" value="TreeGrafter"/>
</dbReference>
<evidence type="ECO:0000313" key="3">
    <source>
        <dbReference type="EMBL" id="SER69112.1"/>
    </source>
</evidence>
<gene>
    <name evidence="3" type="ORF">SAMN05518684_10339</name>
</gene>
<dbReference type="InterPro" id="IPR010982">
    <property type="entry name" value="Lambda_DNA-bd_dom_sf"/>
</dbReference>
<dbReference type="PROSITE" id="PS50943">
    <property type="entry name" value="HTH_CROC1"/>
    <property type="match status" value="1"/>
</dbReference>
<accession>A0A1H9R8Q3</accession>
<protein>
    <submittedName>
        <fullName evidence="3">Helix-turn-helix</fullName>
    </submittedName>
</protein>
<keyword evidence="4" id="KW-1185">Reference proteome</keyword>
<dbReference type="Proteomes" id="UP000198571">
    <property type="component" value="Unassembled WGS sequence"/>
</dbReference>
<dbReference type="SMART" id="SM00530">
    <property type="entry name" value="HTH_XRE"/>
    <property type="match status" value="1"/>
</dbReference>
<dbReference type="AlphaFoldDB" id="A0A1H9R8Q3"/>
<dbReference type="Gene3D" id="1.10.260.40">
    <property type="entry name" value="lambda repressor-like DNA-binding domains"/>
    <property type="match status" value="1"/>
</dbReference>
<dbReference type="GO" id="GO:0003677">
    <property type="term" value="F:DNA binding"/>
    <property type="evidence" value="ECO:0007669"/>
    <property type="project" value="UniProtKB-KW"/>
</dbReference>
<name>A0A1H9R8Q3_9BACI</name>
<dbReference type="PANTHER" id="PTHR46797:SF1">
    <property type="entry name" value="METHYLPHOSPHONATE SYNTHASE"/>
    <property type="match status" value="1"/>
</dbReference>
<reference evidence="4" key="1">
    <citation type="submission" date="2016-10" db="EMBL/GenBank/DDBJ databases">
        <authorList>
            <person name="Varghese N."/>
            <person name="Submissions S."/>
        </authorList>
    </citation>
    <scope>NUCLEOTIDE SEQUENCE [LARGE SCALE GENOMIC DNA]</scope>
    <source>
        <strain evidence="4">S9</strain>
    </source>
</reference>